<sequence>MTFTSPIKRNKEYIHGDNDYDEPSSTDSLIDKTQHHPELGNEIDTPTLGSTTVLQQPDEQDYKILTIDTPTPNLKTTNTSHSIMKQQQQKHSKLNNSTNTLPTTSTPPPLPPMTGDNNISTALMAIFSMIILFICIYYFSNNLIDFLEIVKDLGKLGNLILAFSYLPTGIPLAIFSYYIPLTVSSGFIYGFINGFITVCIGSAISASFGFWITRKLTLKWFETKIESSSKLTAVRNLLEQHPKKIIFFIRLLPIPFGLQNGLCAVTRISFTTFLSASVIGLLPENLILSYIGSKLTDLTSSNQHNTITSYQQNLLIGAILIGLILTLIGRKVLQWSHPNHSLPMTSVSTTNLFQNSTISITSNESTVVSPNQHNLGPNQKQLDTNRDIILVIKSTSSQIVDDSDSNKELSNKI</sequence>
<feature type="compositionally biased region" description="Low complexity" evidence="1">
    <location>
        <begin position="94"/>
        <end position="104"/>
    </location>
</feature>
<dbReference type="Pfam" id="PF09335">
    <property type="entry name" value="VTT_dom"/>
    <property type="match status" value="1"/>
</dbReference>
<feature type="transmembrane region" description="Helical" evidence="2">
    <location>
        <begin position="159"/>
        <end position="179"/>
    </location>
</feature>
<evidence type="ECO:0000313" key="4">
    <source>
        <dbReference type="EMBL" id="KYQ92090.1"/>
    </source>
</evidence>
<feature type="compositionally biased region" description="Basic and acidic residues" evidence="1">
    <location>
        <begin position="9"/>
        <end position="18"/>
    </location>
</feature>
<evidence type="ECO:0000256" key="2">
    <source>
        <dbReference type="SAM" id="Phobius"/>
    </source>
</evidence>
<feature type="transmembrane region" description="Helical" evidence="2">
    <location>
        <begin position="186"/>
        <end position="212"/>
    </location>
</feature>
<gene>
    <name evidence="4" type="ORF">DLAC_06927</name>
</gene>
<dbReference type="STRING" id="361077.A0A151ZDV9"/>
<feature type="domain" description="VTT" evidence="3">
    <location>
        <begin position="180"/>
        <end position="293"/>
    </location>
</feature>
<dbReference type="GO" id="GO:0051480">
    <property type="term" value="P:regulation of cytosolic calcium ion concentration"/>
    <property type="evidence" value="ECO:0007669"/>
    <property type="project" value="TreeGrafter"/>
</dbReference>
<dbReference type="Proteomes" id="UP000076078">
    <property type="component" value="Unassembled WGS sequence"/>
</dbReference>
<evidence type="ECO:0000313" key="5">
    <source>
        <dbReference type="Proteomes" id="UP000076078"/>
    </source>
</evidence>
<dbReference type="InterPro" id="IPR053069">
    <property type="entry name" value="TVP38/TMEM64"/>
</dbReference>
<dbReference type="InParanoid" id="A0A151ZDV9"/>
<feature type="transmembrane region" description="Helical" evidence="2">
    <location>
        <begin position="272"/>
        <end position="292"/>
    </location>
</feature>
<organism evidence="4 5">
    <name type="scientific">Tieghemostelium lacteum</name>
    <name type="common">Slime mold</name>
    <name type="synonym">Dictyostelium lacteum</name>
    <dbReference type="NCBI Taxonomy" id="361077"/>
    <lineage>
        <taxon>Eukaryota</taxon>
        <taxon>Amoebozoa</taxon>
        <taxon>Evosea</taxon>
        <taxon>Eumycetozoa</taxon>
        <taxon>Dictyostelia</taxon>
        <taxon>Dictyosteliales</taxon>
        <taxon>Raperosteliaceae</taxon>
        <taxon>Tieghemostelium</taxon>
    </lineage>
</organism>
<protein>
    <recommendedName>
        <fullName evidence="3">VTT domain-containing protein</fullName>
    </recommendedName>
</protein>
<comment type="caution">
    <text evidence="4">The sequence shown here is derived from an EMBL/GenBank/DDBJ whole genome shotgun (WGS) entry which is preliminary data.</text>
</comment>
<keyword evidence="5" id="KW-1185">Reference proteome</keyword>
<keyword evidence="2" id="KW-0812">Transmembrane</keyword>
<dbReference type="AlphaFoldDB" id="A0A151ZDV9"/>
<feature type="region of interest" description="Disordered" evidence="1">
    <location>
        <begin position="1"/>
        <end position="32"/>
    </location>
</feature>
<dbReference type="PANTHER" id="PTHR46593:SF1">
    <property type="entry name" value="TRANSMEMBRANE PROTEIN 64"/>
    <property type="match status" value="1"/>
</dbReference>
<dbReference type="PANTHER" id="PTHR46593">
    <property type="entry name" value="TRANSMEMBRANE PROTEIN 64"/>
    <property type="match status" value="1"/>
</dbReference>
<keyword evidence="2" id="KW-0472">Membrane</keyword>
<accession>A0A151ZDV9</accession>
<name>A0A151ZDV9_TIELA</name>
<dbReference type="InterPro" id="IPR032816">
    <property type="entry name" value="VTT_dom"/>
</dbReference>
<evidence type="ECO:0000259" key="3">
    <source>
        <dbReference type="Pfam" id="PF09335"/>
    </source>
</evidence>
<dbReference type="OrthoDB" id="166803at2759"/>
<dbReference type="EMBL" id="LODT01000031">
    <property type="protein sequence ID" value="KYQ92090.1"/>
    <property type="molecule type" value="Genomic_DNA"/>
</dbReference>
<feature type="region of interest" description="Disordered" evidence="1">
    <location>
        <begin position="69"/>
        <end position="112"/>
    </location>
</feature>
<feature type="transmembrane region" description="Helical" evidence="2">
    <location>
        <begin position="119"/>
        <end position="139"/>
    </location>
</feature>
<evidence type="ECO:0000256" key="1">
    <source>
        <dbReference type="SAM" id="MobiDB-lite"/>
    </source>
</evidence>
<reference evidence="4 5" key="1">
    <citation type="submission" date="2015-12" db="EMBL/GenBank/DDBJ databases">
        <title>Dictyostelia acquired genes for synthesis and detection of signals that induce cell-type specialization by lateral gene transfer from prokaryotes.</title>
        <authorList>
            <person name="Gloeckner G."/>
            <person name="Schaap P."/>
        </authorList>
    </citation>
    <scope>NUCLEOTIDE SEQUENCE [LARGE SCALE GENOMIC DNA]</scope>
    <source>
        <strain evidence="4 5">TK</strain>
    </source>
</reference>
<dbReference type="GO" id="GO:0005783">
    <property type="term" value="C:endoplasmic reticulum"/>
    <property type="evidence" value="ECO:0007669"/>
    <property type="project" value="TreeGrafter"/>
</dbReference>
<feature type="compositionally biased region" description="Polar residues" evidence="1">
    <location>
        <begin position="69"/>
        <end position="87"/>
    </location>
</feature>
<feature type="transmembrane region" description="Helical" evidence="2">
    <location>
        <begin position="312"/>
        <end position="329"/>
    </location>
</feature>
<dbReference type="OMA" id="FINWVED"/>
<keyword evidence="2" id="KW-1133">Transmembrane helix</keyword>
<proteinExistence type="predicted"/>